<protein>
    <submittedName>
        <fullName evidence="1">Uncharacterized protein</fullName>
    </submittedName>
</protein>
<dbReference type="HOGENOM" id="CLU_3312892_0_0_11"/>
<reference evidence="1" key="1">
    <citation type="submission" date="2010-08" db="EMBL/GenBank/DDBJ databases">
        <authorList>
            <person name="Muzny D."/>
            <person name="Qin X."/>
            <person name="Deng J."/>
            <person name="Jiang H."/>
            <person name="Liu Y."/>
            <person name="Qu J."/>
            <person name="Song X.-Z."/>
            <person name="Zhang L."/>
            <person name="Thornton R."/>
            <person name="Coyle M."/>
            <person name="Francisco L."/>
            <person name="Jackson L."/>
            <person name="Javaid M."/>
            <person name="Korchina V."/>
            <person name="Kovar C."/>
            <person name="Mata R."/>
            <person name="Mathew T."/>
            <person name="Ngo R."/>
            <person name="Nguyen L."/>
            <person name="Nguyen N."/>
            <person name="Okwuonu G."/>
            <person name="Ongeri F."/>
            <person name="Pham C."/>
            <person name="Simmons D."/>
            <person name="Wilczek-Boney K."/>
            <person name="Hale W."/>
            <person name="Jakkamsetti A."/>
            <person name="Pham P."/>
            <person name="Ruth R."/>
            <person name="San Lucas F."/>
            <person name="Warren J."/>
            <person name="Zhang J."/>
            <person name="Zhao Z."/>
            <person name="Zhou C."/>
            <person name="Zhu D."/>
            <person name="Lee S."/>
            <person name="Bess C."/>
            <person name="Blankenburg K."/>
            <person name="Forbes L."/>
            <person name="Fu Q."/>
            <person name="Gubbala S."/>
            <person name="Hirani K."/>
            <person name="Jayaseelan J.C."/>
            <person name="Lara F."/>
            <person name="Munidasa M."/>
            <person name="Palculict T."/>
            <person name="Patil S."/>
            <person name="Pu L.-L."/>
            <person name="Saada N."/>
            <person name="Tang L."/>
            <person name="Weissenberger G."/>
            <person name="Zhu Y."/>
            <person name="Hemphill L."/>
            <person name="Shang Y."/>
            <person name="Youmans B."/>
            <person name="Ayvaz T."/>
            <person name="Ross M."/>
            <person name="Santibanez J."/>
            <person name="Aqrawi P."/>
            <person name="Gross S."/>
            <person name="Joshi V."/>
            <person name="Fowler G."/>
            <person name="Nazareth L."/>
            <person name="Reid J."/>
            <person name="Worley K."/>
            <person name="Petrosino J."/>
            <person name="Highlander S."/>
            <person name="Gibbs R."/>
        </authorList>
    </citation>
    <scope>NUCLEOTIDE SEQUENCE [LARGE SCALE GENOMIC DNA]</scope>
    <source>
        <strain evidence="1">ATCC 35239</strain>
    </source>
</reference>
<dbReference type="AlphaFoldDB" id="E0QSS5"/>
<accession>E0QSS5</accession>
<sequence length="39" mass="4151">MCTFGARFRVLSGGNMVLVANQILTTLPQQNTGAITTKP</sequence>
<dbReference type="EMBL" id="AEET01000041">
    <property type="protein sequence ID" value="EFM45439.1"/>
    <property type="molecule type" value="Genomic_DNA"/>
</dbReference>
<comment type="caution">
    <text evidence="1">The sequence shown here is derived from an EMBL/GenBank/DDBJ whole genome shotgun (WGS) entry which is preliminary data.</text>
</comment>
<name>E0QSS5_9ACTO</name>
<dbReference type="Proteomes" id="UP000003045">
    <property type="component" value="Unassembled WGS sequence"/>
</dbReference>
<keyword evidence="2" id="KW-1185">Reference proteome</keyword>
<dbReference type="STRING" id="871571.HMPREF0580_1940"/>
<proteinExistence type="predicted"/>
<evidence type="ECO:0000313" key="1">
    <source>
        <dbReference type="EMBL" id="EFM45439.1"/>
    </source>
</evidence>
<evidence type="ECO:0000313" key="2">
    <source>
        <dbReference type="Proteomes" id="UP000003045"/>
    </source>
</evidence>
<gene>
    <name evidence="1" type="ORF">HMPREF0580_1940</name>
</gene>
<organism evidence="1 2">
    <name type="scientific">Mobiluncus mulieris ATCC 35239</name>
    <dbReference type="NCBI Taxonomy" id="871571"/>
    <lineage>
        <taxon>Bacteria</taxon>
        <taxon>Bacillati</taxon>
        <taxon>Actinomycetota</taxon>
        <taxon>Actinomycetes</taxon>
        <taxon>Actinomycetales</taxon>
        <taxon>Actinomycetaceae</taxon>
        <taxon>Mobiluncus</taxon>
    </lineage>
</organism>